<dbReference type="EMBL" id="FCQH01000031">
    <property type="protein sequence ID" value="CVL09096.1"/>
    <property type="molecule type" value="Genomic_DNA"/>
</dbReference>
<organism evidence="2 3">
    <name type="scientific">Fusarium mangiferae</name>
    <name type="common">Mango malformation disease fungus</name>
    <dbReference type="NCBI Taxonomy" id="192010"/>
    <lineage>
        <taxon>Eukaryota</taxon>
        <taxon>Fungi</taxon>
        <taxon>Dikarya</taxon>
        <taxon>Ascomycota</taxon>
        <taxon>Pezizomycotina</taxon>
        <taxon>Sordariomycetes</taxon>
        <taxon>Hypocreomycetidae</taxon>
        <taxon>Hypocreales</taxon>
        <taxon>Nectriaceae</taxon>
        <taxon>Fusarium</taxon>
        <taxon>Fusarium fujikuroi species complex</taxon>
    </lineage>
</organism>
<reference evidence="3" key="1">
    <citation type="journal article" date="2016" name="Genome Biol. Evol.">
        <title>Comparative 'omics' of the Fusarium fujikuroi species complex highlights differences in genetic potential and metabolite synthesis.</title>
        <authorList>
            <person name="Niehaus E.-M."/>
            <person name="Muensterkoetter M."/>
            <person name="Proctor R.H."/>
            <person name="Brown D.W."/>
            <person name="Sharon A."/>
            <person name="Idan Y."/>
            <person name="Oren-Young L."/>
            <person name="Sieber C.M."/>
            <person name="Novak O."/>
            <person name="Pencik A."/>
            <person name="Tarkowska D."/>
            <person name="Hromadova K."/>
            <person name="Freeman S."/>
            <person name="Maymon M."/>
            <person name="Elazar M."/>
            <person name="Youssef S.A."/>
            <person name="El-Shabrawy E.S.M."/>
            <person name="Shalaby A.B.A."/>
            <person name="Houterman P."/>
            <person name="Brock N.L."/>
            <person name="Burkhardt I."/>
            <person name="Tsavkelova E.A."/>
            <person name="Dickschat J.S."/>
            <person name="Galuszka P."/>
            <person name="Gueldener U."/>
            <person name="Tudzynski B."/>
        </authorList>
    </citation>
    <scope>NUCLEOTIDE SEQUENCE [LARGE SCALE GENOMIC DNA]</scope>
    <source>
        <strain evidence="3">MRC7560</strain>
    </source>
</reference>
<dbReference type="Proteomes" id="UP000184255">
    <property type="component" value="Unassembled WGS sequence"/>
</dbReference>
<protein>
    <submittedName>
        <fullName evidence="2">Uncharacterized protein</fullName>
    </submittedName>
</protein>
<name>A0A1L7UP49_FUSMA</name>
<dbReference type="GeneID" id="65093510"/>
<sequence length="285" mass="32924">MTARLRTDCMRFQLSEYLSSQLQVIWEHKVWQSFDCSSGLWPMVPRGKKIGEAVDEASVRLEHPLLQEEIIPANASQSEDVDSEQDEEEPYSDEEDEHTDSVFSYDQLDRENSEFTDDQVEADGGHHGNYSMIQDESNKATFMEFLELLHQLCFTISTERSIEGRPSSTLLVFFSGIFGFSQDCKHFLRARQFCPYLSGLIYIQRRILMERALPLREYRAIGIPQRSYVNQLDQSNSIRERYMIAGTQYPLAEMTSLRDFGRNIARTEHHPSCSTGMTAAYKVNL</sequence>
<dbReference type="AlphaFoldDB" id="A0A1L7UP49"/>
<dbReference type="RefSeq" id="XP_041691457.1">
    <property type="nucleotide sequence ID" value="XM_041826260.1"/>
</dbReference>
<evidence type="ECO:0000313" key="2">
    <source>
        <dbReference type="EMBL" id="CVL09096.1"/>
    </source>
</evidence>
<evidence type="ECO:0000256" key="1">
    <source>
        <dbReference type="SAM" id="MobiDB-lite"/>
    </source>
</evidence>
<comment type="caution">
    <text evidence="2">The sequence shown here is derived from an EMBL/GenBank/DDBJ whole genome shotgun (WGS) entry which is preliminary data.</text>
</comment>
<evidence type="ECO:0000313" key="3">
    <source>
        <dbReference type="Proteomes" id="UP000184255"/>
    </source>
</evidence>
<proteinExistence type="predicted"/>
<accession>A0A1L7UP49</accession>
<feature type="region of interest" description="Disordered" evidence="1">
    <location>
        <begin position="68"/>
        <end position="100"/>
    </location>
</feature>
<keyword evidence="3" id="KW-1185">Reference proteome</keyword>
<gene>
    <name evidence="2" type="ORF">FMAN_14261</name>
</gene>
<dbReference type="VEuPathDB" id="FungiDB:FMAN_14261"/>
<feature type="compositionally biased region" description="Acidic residues" evidence="1">
    <location>
        <begin position="79"/>
        <end position="98"/>
    </location>
</feature>